<dbReference type="GeneID" id="63766391"/>
<evidence type="ECO:0008006" key="4">
    <source>
        <dbReference type="Google" id="ProtNLM"/>
    </source>
</evidence>
<dbReference type="Proteomes" id="UP000184356">
    <property type="component" value="Unassembled WGS sequence"/>
</dbReference>
<organism evidence="2 3">
    <name type="scientific">Aspergillus sydowii CBS 593.65</name>
    <dbReference type="NCBI Taxonomy" id="1036612"/>
    <lineage>
        <taxon>Eukaryota</taxon>
        <taxon>Fungi</taxon>
        <taxon>Dikarya</taxon>
        <taxon>Ascomycota</taxon>
        <taxon>Pezizomycotina</taxon>
        <taxon>Eurotiomycetes</taxon>
        <taxon>Eurotiomycetidae</taxon>
        <taxon>Eurotiales</taxon>
        <taxon>Aspergillaceae</taxon>
        <taxon>Aspergillus</taxon>
        <taxon>Aspergillus subgen. Nidulantes</taxon>
    </lineage>
</organism>
<dbReference type="RefSeq" id="XP_040706296.1">
    <property type="nucleotide sequence ID" value="XM_040850318.1"/>
</dbReference>
<sequence>MHFSGSLLAIAATATSVSACTFAIDNRNSLAAVGGGGLTCQTFIYAQDDADPFVDQPDAKGEITCDVSGGCADLDYNGQTYTFCHDGMTELVNIASKATVQRQPDGATDDIYPDGLDRADGHGTPVDQYERHAYWRGNIHCP</sequence>
<evidence type="ECO:0000313" key="2">
    <source>
        <dbReference type="EMBL" id="OJJ62490.1"/>
    </source>
</evidence>
<dbReference type="EMBL" id="KV878583">
    <property type="protein sequence ID" value="OJJ62490.1"/>
    <property type="molecule type" value="Genomic_DNA"/>
</dbReference>
<feature type="signal peptide" evidence="1">
    <location>
        <begin position="1"/>
        <end position="19"/>
    </location>
</feature>
<accession>A0A1L9TSQ5</accession>
<keyword evidence="1" id="KW-0732">Signal</keyword>
<name>A0A1L9TSQ5_9EURO</name>
<protein>
    <recommendedName>
        <fullName evidence="4">Cyanovirin-N domain-containing protein</fullName>
    </recommendedName>
</protein>
<dbReference type="OrthoDB" id="4494422at2759"/>
<dbReference type="VEuPathDB" id="FungiDB:ASPSYDRAFT_65640"/>
<proteinExistence type="predicted"/>
<reference evidence="3" key="1">
    <citation type="journal article" date="2017" name="Genome Biol.">
        <title>Comparative genomics reveals high biological diversity and specific adaptations in the industrially and medically important fungal genus Aspergillus.</title>
        <authorList>
            <person name="de Vries R.P."/>
            <person name="Riley R."/>
            <person name="Wiebenga A."/>
            <person name="Aguilar-Osorio G."/>
            <person name="Amillis S."/>
            <person name="Uchima C.A."/>
            <person name="Anderluh G."/>
            <person name="Asadollahi M."/>
            <person name="Askin M."/>
            <person name="Barry K."/>
            <person name="Battaglia E."/>
            <person name="Bayram O."/>
            <person name="Benocci T."/>
            <person name="Braus-Stromeyer S.A."/>
            <person name="Caldana C."/>
            <person name="Canovas D."/>
            <person name="Cerqueira G.C."/>
            <person name="Chen F."/>
            <person name="Chen W."/>
            <person name="Choi C."/>
            <person name="Clum A."/>
            <person name="Dos Santos R.A."/>
            <person name="Damasio A.R."/>
            <person name="Diallinas G."/>
            <person name="Emri T."/>
            <person name="Fekete E."/>
            <person name="Flipphi M."/>
            <person name="Freyberg S."/>
            <person name="Gallo A."/>
            <person name="Gournas C."/>
            <person name="Habgood R."/>
            <person name="Hainaut M."/>
            <person name="Harispe M.L."/>
            <person name="Henrissat B."/>
            <person name="Hilden K.S."/>
            <person name="Hope R."/>
            <person name="Hossain A."/>
            <person name="Karabika E."/>
            <person name="Karaffa L."/>
            <person name="Karanyi Z."/>
            <person name="Krasevec N."/>
            <person name="Kuo A."/>
            <person name="Kusch H."/>
            <person name="LaButti K."/>
            <person name="Lagendijk E.L."/>
            <person name="Lapidus A."/>
            <person name="Levasseur A."/>
            <person name="Lindquist E."/>
            <person name="Lipzen A."/>
            <person name="Logrieco A.F."/>
            <person name="MacCabe A."/>
            <person name="Maekelae M.R."/>
            <person name="Malavazi I."/>
            <person name="Melin P."/>
            <person name="Meyer V."/>
            <person name="Mielnichuk N."/>
            <person name="Miskei M."/>
            <person name="Molnar A.P."/>
            <person name="Mule G."/>
            <person name="Ngan C.Y."/>
            <person name="Orejas M."/>
            <person name="Orosz E."/>
            <person name="Ouedraogo J.P."/>
            <person name="Overkamp K.M."/>
            <person name="Park H.-S."/>
            <person name="Perrone G."/>
            <person name="Piumi F."/>
            <person name="Punt P.J."/>
            <person name="Ram A.F."/>
            <person name="Ramon A."/>
            <person name="Rauscher S."/>
            <person name="Record E."/>
            <person name="Riano-Pachon D.M."/>
            <person name="Robert V."/>
            <person name="Roehrig J."/>
            <person name="Ruller R."/>
            <person name="Salamov A."/>
            <person name="Salih N.S."/>
            <person name="Samson R.A."/>
            <person name="Sandor E."/>
            <person name="Sanguinetti M."/>
            <person name="Schuetze T."/>
            <person name="Sepcic K."/>
            <person name="Shelest E."/>
            <person name="Sherlock G."/>
            <person name="Sophianopoulou V."/>
            <person name="Squina F.M."/>
            <person name="Sun H."/>
            <person name="Susca A."/>
            <person name="Todd R.B."/>
            <person name="Tsang A."/>
            <person name="Unkles S.E."/>
            <person name="van de Wiele N."/>
            <person name="van Rossen-Uffink D."/>
            <person name="Oliveira J.V."/>
            <person name="Vesth T.C."/>
            <person name="Visser J."/>
            <person name="Yu J.-H."/>
            <person name="Zhou M."/>
            <person name="Andersen M.R."/>
            <person name="Archer D.B."/>
            <person name="Baker S.E."/>
            <person name="Benoit I."/>
            <person name="Brakhage A.A."/>
            <person name="Braus G.H."/>
            <person name="Fischer R."/>
            <person name="Frisvad J.C."/>
            <person name="Goldman G.H."/>
            <person name="Houbraken J."/>
            <person name="Oakley B."/>
            <person name="Pocsi I."/>
            <person name="Scazzocchio C."/>
            <person name="Seiboth B."/>
            <person name="vanKuyk P.A."/>
            <person name="Wortman J."/>
            <person name="Dyer P.S."/>
            <person name="Grigoriev I.V."/>
        </authorList>
    </citation>
    <scope>NUCLEOTIDE SEQUENCE [LARGE SCALE GENOMIC DNA]</scope>
    <source>
        <strain evidence="3">CBS 593.65</strain>
    </source>
</reference>
<gene>
    <name evidence="2" type="ORF">ASPSYDRAFT_65640</name>
</gene>
<evidence type="ECO:0000256" key="1">
    <source>
        <dbReference type="SAM" id="SignalP"/>
    </source>
</evidence>
<dbReference type="AlphaFoldDB" id="A0A1L9TSQ5"/>
<evidence type="ECO:0000313" key="3">
    <source>
        <dbReference type="Proteomes" id="UP000184356"/>
    </source>
</evidence>
<keyword evidence="3" id="KW-1185">Reference proteome</keyword>
<feature type="chain" id="PRO_5012973644" description="Cyanovirin-N domain-containing protein" evidence="1">
    <location>
        <begin position="20"/>
        <end position="142"/>
    </location>
</feature>